<dbReference type="EMBL" id="SAYW01000001">
    <property type="protein sequence ID" value="RWU10349.1"/>
    <property type="molecule type" value="Genomic_DNA"/>
</dbReference>
<dbReference type="PANTHER" id="PTHR19328:SF13">
    <property type="entry name" value="HIPL1 PROTEIN"/>
    <property type="match status" value="1"/>
</dbReference>
<dbReference type="Gene3D" id="2.120.10.30">
    <property type="entry name" value="TolB, C-terminal domain"/>
    <property type="match status" value="1"/>
</dbReference>
<comment type="caution">
    <text evidence="2">The sequence shown here is derived from an EMBL/GenBank/DDBJ whole genome shotgun (WGS) entry which is preliminary data.</text>
</comment>
<dbReference type="Proteomes" id="UP000284120">
    <property type="component" value="Unassembled WGS sequence"/>
</dbReference>
<proteinExistence type="predicted"/>
<organism evidence="2 3">
    <name type="scientific">Pedobacter chitinilyticus</name>
    <dbReference type="NCBI Taxonomy" id="2233776"/>
    <lineage>
        <taxon>Bacteria</taxon>
        <taxon>Pseudomonadati</taxon>
        <taxon>Bacteroidota</taxon>
        <taxon>Sphingobacteriia</taxon>
        <taxon>Sphingobacteriales</taxon>
        <taxon>Sphingobacteriaceae</taxon>
        <taxon>Pedobacter</taxon>
    </lineage>
</organism>
<accession>A0A3S3PQ36</accession>
<dbReference type="InterPro" id="IPR012938">
    <property type="entry name" value="Glc/Sorbosone_DH"/>
</dbReference>
<dbReference type="RefSeq" id="WP_113645843.1">
    <property type="nucleotide sequence ID" value="NZ_QMHN01000001.1"/>
</dbReference>
<sequence>MKKLWIVFGILLLSIGCKKDGNNSGDDDTPVDLKTRTLVSNLSLPWELVYGPDNLIWFTEKSGKISRLNPANSQVTLLHTISEVSAQGEGGLLGMTLHPNFGASPYVYVFYGYGNPYKNKLVRLTYSNNSLTSPQTLLDNIPAASIHNGCRLLIDGDKLFVTTGDANDTSTPQNLNSVAGKVLRINLDGSIPADNPFPNSPVWSFGHRNPQGLALVGNKLFSSEHGPDTDDEINIIEKGRNYGWPTVRGKCDATNETAFCNQNNVAESIIQWTPTIAPSGMIYYNSNYIPQFKNSLLLGLLKGTKLMQLKLNDAQTAVAETKDLFVGDFGRIRAVCQSPEGKIYLCTSNGSGDKIVEIYK</sequence>
<dbReference type="PROSITE" id="PS51257">
    <property type="entry name" value="PROKAR_LIPOPROTEIN"/>
    <property type="match status" value="1"/>
</dbReference>
<gene>
    <name evidence="2" type="ORF">DPV69_03130</name>
</gene>
<reference evidence="2 3" key="1">
    <citation type="submission" date="2018-06" db="EMBL/GenBank/DDBJ databases">
        <title>Pedobacter endophyticus sp. nov., an endophytic bacterium isolated from a leaf of Triticum aestivum.</title>
        <authorList>
            <person name="Zhang L."/>
        </authorList>
    </citation>
    <scope>NUCLEOTIDE SEQUENCE [LARGE SCALE GENOMIC DNA]</scope>
    <source>
        <strain evidence="2 3">CM134L-2</strain>
    </source>
</reference>
<dbReference type="InterPro" id="IPR011042">
    <property type="entry name" value="6-blade_b-propeller_TolB-like"/>
</dbReference>
<protein>
    <submittedName>
        <fullName evidence="2">PQQ-dependent sugar dehydrogenase</fullName>
    </submittedName>
</protein>
<evidence type="ECO:0000313" key="3">
    <source>
        <dbReference type="Proteomes" id="UP000284120"/>
    </source>
</evidence>
<dbReference type="AlphaFoldDB" id="A0A3S3PQ36"/>
<feature type="domain" description="Glucose/Sorbosone dehydrogenase" evidence="1">
    <location>
        <begin position="43"/>
        <end position="353"/>
    </location>
</feature>
<dbReference type="Pfam" id="PF07995">
    <property type="entry name" value="GSDH"/>
    <property type="match status" value="1"/>
</dbReference>
<keyword evidence="3" id="KW-1185">Reference proteome</keyword>
<evidence type="ECO:0000313" key="2">
    <source>
        <dbReference type="EMBL" id="RWU10349.1"/>
    </source>
</evidence>
<dbReference type="OrthoDB" id="9770043at2"/>
<name>A0A3S3PQ36_9SPHI</name>
<dbReference type="SUPFAM" id="SSF50952">
    <property type="entry name" value="Soluble quinoprotein glucose dehydrogenase"/>
    <property type="match status" value="1"/>
</dbReference>
<dbReference type="InterPro" id="IPR011041">
    <property type="entry name" value="Quinoprot_gluc/sorb_DH_b-prop"/>
</dbReference>
<dbReference type="PANTHER" id="PTHR19328">
    <property type="entry name" value="HEDGEHOG-INTERACTING PROTEIN"/>
    <property type="match status" value="1"/>
</dbReference>
<evidence type="ECO:0000259" key="1">
    <source>
        <dbReference type="Pfam" id="PF07995"/>
    </source>
</evidence>